<keyword evidence="3" id="KW-1185">Reference proteome</keyword>
<protein>
    <submittedName>
        <fullName evidence="2">Uncharacterized protein</fullName>
    </submittedName>
</protein>
<gene>
    <name evidence="2" type="ORF">SAMN05216481_104329</name>
</gene>
<reference evidence="2 3" key="1">
    <citation type="submission" date="2016-10" db="EMBL/GenBank/DDBJ databases">
        <authorList>
            <person name="de Groot N.N."/>
        </authorList>
    </citation>
    <scope>NUCLEOTIDE SEQUENCE [LARGE SCALE GENOMIC DNA]</scope>
    <source>
        <strain evidence="2 3">CGMCC 4.3519</strain>
    </source>
</reference>
<dbReference type="STRING" id="403935.SAMN05216481_104329"/>
<evidence type="ECO:0000313" key="3">
    <source>
        <dbReference type="Proteomes" id="UP000199055"/>
    </source>
</evidence>
<sequence>MPERSFIFGYRHLCRALRRTIAPWGSPGCPVTGRPESAEVPVSVPDFFFPFRADRAFRADPPPAGAPGAYRAVPPRPSRSRRPLR</sequence>
<dbReference type="EMBL" id="FOET01000004">
    <property type="protein sequence ID" value="SEQ17969.1"/>
    <property type="molecule type" value="Genomic_DNA"/>
</dbReference>
<organism evidence="2 3">
    <name type="scientific">Streptomyces radiopugnans</name>
    <dbReference type="NCBI Taxonomy" id="403935"/>
    <lineage>
        <taxon>Bacteria</taxon>
        <taxon>Bacillati</taxon>
        <taxon>Actinomycetota</taxon>
        <taxon>Actinomycetes</taxon>
        <taxon>Kitasatosporales</taxon>
        <taxon>Streptomycetaceae</taxon>
        <taxon>Streptomyces</taxon>
    </lineage>
</organism>
<evidence type="ECO:0000313" key="2">
    <source>
        <dbReference type="EMBL" id="SEQ17969.1"/>
    </source>
</evidence>
<accession>A0A1H9DWU9</accession>
<dbReference type="AlphaFoldDB" id="A0A1H9DWU9"/>
<feature type="region of interest" description="Disordered" evidence="1">
    <location>
        <begin position="59"/>
        <end position="85"/>
    </location>
</feature>
<evidence type="ECO:0000256" key="1">
    <source>
        <dbReference type="SAM" id="MobiDB-lite"/>
    </source>
</evidence>
<name>A0A1H9DWU9_9ACTN</name>
<dbReference type="Proteomes" id="UP000199055">
    <property type="component" value="Unassembled WGS sequence"/>
</dbReference>
<proteinExistence type="predicted"/>